<dbReference type="OrthoDB" id="1113742at2"/>
<dbReference type="PANTHER" id="PTHR46268">
    <property type="entry name" value="STRESS RESPONSE PROTEIN NHAX"/>
    <property type="match status" value="1"/>
</dbReference>
<accession>A0A2V4ACZ1</accession>
<sequence>MKTNRFNRILVPVSLAVESTTAFKQALYFRKKFGAEVTLLHVVQKMGGLSNVFQPSLKNSLQGRGMVRLIRFAKMHFRGRIPDDVNLRVEVGNHVQTIKSIIDSEPFDLVILNRSNRIDGLSERYNSNSVNQIIRESRCPIISVNDRWTGSGIRSILVPVDISRQSRDLVNWSIKLGTVFNAKIKLLAALTVNIELKRSLAYKKTMIMKHLIEREGVKCSVDIVEKENHARNDVLIEGARKTSADILLVQGAQELMFSNSPSEKLLSDFLQSSSRPIFSLAIKDEGLVSSLLMMNSKQVELSERISNRAFKW</sequence>
<reference evidence="3 4" key="1">
    <citation type="submission" date="2018-05" db="EMBL/GenBank/DDBJ databases">
        <title>Marinifilum breve JC075T sp. nov., a marine bacterium isolated from Yongle Blue Hole in the South China Sea.</title>
        <authorList>
            <person name="Fu T."/>
        </authorList>
    </citation>
    <scope>NUCLEOTIDE SEQUENCE [LARGE SCALE GENOMIC DNA]</scope>
    <source>
        <strain evidence="3 4">JC075</strain>
    </source>
</reference>
<dbReference type="EMBL" id="QFLI01000002">
    <property type="protein sequence ID" value="PXY01874.1"/>
    <property type="molecule type" value="Genomic_DNA"/>
</dbReference>
<protein>
    <recommendedName>
        <fullName evidence="2">UspA domain-containing protein</fullName>
    </recommendedName>
</protein>
<gene>
    <name evidence="3" type="ORF">DF185_04285</name>
</gene>
<evidence type="ECO:0000313" key="4">
    <source>
        <dbReference type="Proteomes" id="UP000248079"/>
    </source>
</evidence>
<name>A0A2V4ACZ1_9BACT</name>
<keyword evidence="4" id="KW-1185">Reference proteome</keyword>
<proteinExistence type="inferred from homology"/>
<dbReference type="Pfam" id="PF00582">
    <property type="entry name" value="Usp"/>
    <property type="match status" value="1"/>
</dbReference>
<dbReference type="RefSeq" id="WP_110359511.1">
    <property type="nucleotide sequence ID" value="NZ_QFLI01000002.1"/>
</dbReference>
<dbReference type="InterPro" id="IPR006016">
    <property type="entry name" value="UspA"/>
</dbReference>
<dbReference type="CDD" id="cd00293">
    <property type="entry name" value="USP-like"/>
    <property type="match status" value="1"/>
</dbReference>
<feature type="domain" description="UspA" evidence="2">
    <location>
        <begin position="6"/>
        <end position="142"/>
    </location>
</feature>
<dbReference type="AlphaFoldDB" id="A0A2V4ACZ1"/>
<evidence type="ECO:0000259" key="2">
    <source>
        <dbReference type="Pfam" id="PF00582"/>
    </source>
</evidence>
<dbReference type="SUPFAM" id="SSF52402">
    <property type="entry name" value="Adenine nucleotide alpha hydrolases-like"/>
    <property type="match status" value="2"/>
</dbReference>
<evidence type="ECO:0000313" key="3">
    <source>
        <dbReference type="EMBL" id="PXY01874.1"/>
    </source>
</evidence>
<dbReference type="PANTHER" id="PTHR46268:SF6">
    <property type="entry name" value="UNIVERSAL STRESS PROTEIN UP12"/>
    <property type="match status" value="1"/>
</dbReference>
<dbReference type="Gene3D" id="3.40.50.12370">
    <property type="match status" value="1"/>
</dbReference>
<organism evidence="3 4">
    <name type="scientific">Marinifilum breve</name>
    <dbReference type="NCBI Taxonomy" id="2184082"/>
    <lineage>
        <taxon>Bacteria</taxon>
        <taxon>Pseudomonadati</taxon>
        <taxon>Bacteroidota</taxon>
        <taxon>Bacteroidia</taxon>
        <taxon>Marinilabiliales</taxon>
        <taxon>Marinifilaceae</taxon>
    </lineage>
</organism>
<evidence type="ECO:0000256" key="1">
    <source>
        <dbReference type="ARBA" id="ARBA00008791"/>
    </source>
</evidence>
<comment type="similarity">
    <text evidence="1">Belongs to the universal stress protein A family.</text>
</comment>
<comment type="caution">
    <text evidence="3">The sequence shown here is derived from an EMBL/GenBank/DDBJ whole genome shotgun (WGS) entry which is preliminary data.</text>
</comment>
<dbReference type="Proteomes" id="UP000248079">
    <property type="component" value="Unassembled WGS sequence"/>
</dbReference>